<reference evidence="2 3" key="1">
    <citation type="submission" date="2023-07" db="EMBL/GenBank/DDBJ databases">
        <title>Genomic Encyclopedia of Type Strains, Phase IV (KMG-IV): sequencing the most valuable type-strain genomes for metagenomic binning, comparative biology and taxonomic classification.</title>
        <authorList>
            <person name="Goeker M."/>
        </authorList>
    </citation>
    <scope>NUCLEOTIDE SEQUENCE [LARGE SCALE GENOMIC DNA]</scope>
    <source>
        <strain evidence="2 3">DSM 1112</strain>
    </source>
</reference>
<evidence type="ECO:0000313" key="2">
    <source>
        <dbReference type="EMBL" id="MDQ0320863.1"/>
    </source>
</evidence>
<feature type="compositionally biased region" description="Acidic residues" evidence="1">
    <location>
        <begin position="17"/>
        <end position="28"/>
    </location>
</feature>
<proteinExistence type="predicted"/>
<evidence type="ECO:0000256" key="1">
    <source>
        <dbReference type="SAM" id="MobiDB-lite"/>
    </source>
</evidence>
<gene>
    <name evidence="2" type="ORF">QO002_003001</name>
</gene>
<comment type="caution">
    <text evidence="2">The sequence shown here is derived from an EMBL/GenBank/DDBJ whole genome shotgun (WGS) entry which is preliminary data.</text>
</comment>
<evidence type="ECO:0000313" key="3">
    <source>
        <dbReference type="Proteomes" id="UP001230207"/>
    </source>
</evidence>
<feature type="region of interest" description="Disordered" evidence="1">
    <location>
        <begin position="17"/>
        <end position="39"/>
    </location>
</feature>
<protein>
    <submittedName>
        <fullName evidence="2">Uncharacterized protein</fullName>
    </submittedName>
</protein>
<dbReference type="Proteomes" id="UP001230207">
    <property type="component" value="Unassembled WGS sequence"/>
</dbReference>
<organism evidence="2 3">
    <name type="scientific">Pararhizobium capsulatum DSM 1112</name>
    <dbReference type="NCBI Taxonomy" id="1121113"/>
    <lineage>
        <taxon>Bacteria</taxon>
        <taxon>Pseudomonadati</taxon>
        <taxon>Pseudomonadota</taxon>
        <taxon>Alphaproteobacteria</taxon>
        <taxon>Hyphomicrobiales</taxon>
        <taxon>Rhizobiaceae</taxon>
        <taxon>Rhizobium/Agrobacterium group</taxon>
        <taxon>Pararhizobium</taxon>
    </lineage>
</organism>
<name>A0ABU0BRI9_9HYPH</name>
<accession>A0ABU0BRI9</accession>
<dbReference type="EMBL" id="JAUSVF010000001">
    <property type="protein sequence ID" value="MDQ0320863.1"/>
    <property type="molecule type" value="Genomic_DNA"/>
</dbReference>
<keyword evidence="3" id="KW-1185">Reference proteome</keyword>
<sequence length="39" mass="4407">MIKIMTRELEEMKVAYEEDPDPVDDSAAIEEPANDWPGA</sequence>